<name>A0A7T8K0Q4_CALRO</name>
<evidence type="ECO:0000313" key="3">
    <source>
        <dbReference type="Proteomes" id="UP000595437"/>
    </source>
</evidence>
<dbReference type="Proteomes" id="UP000595437">
    <property type="component" value="Chromosome 11"/>
</dbReference>
<feature type="compositionally biased region" description="Acidic residues" evidence="1">
    <location>
        <begin position="36"/>
        <end position="45"/>
    </location>
</feature>
<organism evidence="2 3">
    <name type="scientific">Caligus rogercresseyi</name>
    <name type="common">Sea louse</name>
    <dbReference type="NCBI Taxonomy" id="217165"/>
    <lineage>
        <taxon>Eukaryota</taxon>
        <taxon>Metazoa</taxon>
        <taxon>Ecdysozoa</taxon>
        <taxon>Arthropoda</taxon>
        <taxon>Crustacea</taxon>
        <taxon>Multicrustacea</taxon>
        <taxon>Hexanauplia</taxon>
        <taxon>Copepoda</taxon>
        <taxon>Siphonostomatoida</taxon>
        <taxon>Caligidae</taxon>
        <taxon>Caligus</taxon>
    </lineage>
</organism>
<accession>A0A7T8K0Q4</accession>
<reference evidence="3" key="1">
    <citation type="submission" date="2021-01" db="EMBL/GenBank/DDBJ databases">
        <title>Caligus Genome Assembly.</title>
        <authorList>
            <person name="Gallardo-Escarate C."/>
        </authorList>
    </citation>
    <scope>NUCLEOTIDE SEQUENCE [LARGE SCALE GENOMIC DNA]</scope>
</reference>
<feature type="region of interest" description="Disordered" evidence="1">
    <location>
        <begin position="16"/>
        <end position="77"/>
    </location>
</feature>
<protein>
    <submittedName>
        <fullName evidence="2">Uncharacterized protein</fullName>
    </submittedName>
</protein>
<evidence type="ECO:0000313" key="2">
    <source>
        <dbReference type="EMBL" id="QQP42203.1"/>
    </source>
</evidence>
<feature type="compositionally biased region" description="Basic and acidic residues" evidence="1">
    <location>
        <begin position="60"/>
        <end position="77"/>
    </location>
</feature>
<proteinExistence type="predicted"/>
<evidence type="ECO:0000256" key="1">
    <source>
        <dbReference type="SAM" id="MobiDB-lite"/>
    </source>
</evidence>
<keyword evidence="3" id="KW-1185">Reference proteome</keyword>
<sequence length="77" mass="8945">MTYKLVYNTVKRYKETGKHPTGQEWPTNVCENPGVCEEDPREDQEEPCKEPEKMAKRKYERGVYEKSSEKGSGDDSI</sequence>
<gene>
    <name evidence="2" type="ORF">FKW44_016797</name>
</gene>
<dbReference type="AlphaFoldDB" id="A0A7T8K0Q4"/>
<dbReference type="EMBL" id="CP045900">
    <property type="protein sequence ID" value="QQP42203.1"/>
    <property type="molecule type" value="Genomic_DNA"/>
</dbReference>